<accession>A0A2V1GU26</accession>
<dbReference type="PANTHER" id="PTHR33121:SF23">
    <property type="entry name" value="CYCLIC DI-GMP PHOSPHODIESTERASE PDEB"/>
    <property type="match status" value="1"/>
</dbReference>
<dbReference type="Gene3D" id="3.30.450.20">
    <property type="entry name" value="PAS domain"/>
    <property type="match status" value="1"/>
</dbReference>
<organism evidence="2 3">
    <name type="scientific">Pelagibaculum spongiae</name>
    <dbReference type="NCBI Taxonomy" id="2080658"/>
    <lineage>
        <taxon>Bacteria</taxon>
        <taxon>Pseudomonadati</taxon>
        <taxon>Pseudomonadota</taxon>
        <taxon>Gammaproteobacteria</taxon>
        <taxon>Oceanospirillales</taxon>
        <taxon>Pelagibaculum</taxon>
    </lineage>
</organism>
<dbReference type="RefSeq" id="WP_116688418.1">
    <property type="nucleotide sequence ID" value="NZ_CAWNYD010000009.1"/>
</dbReference>
<dbReference type="EMBL" id="QDDL01000009">
    <property type="protein sequence ID" value="PVZ65678.1"/>
    <property type="molecule type" value="Genomic_DNA"/>
</dbReference>
<comment type="caution">
    <text evidence="2">The sequence shown here is derived from an EMBL/GenBank/DDBJ whole genome shotgun (WGS) entry which is preliminary data.</text>
</comment>
<dbReference type="PROSITE" id="PS50883">
    <property type="entry name" value="EAL"/>
    <property type="match status" value="1"/>
</dbReference>
<reference evidence="2 3" key="1">
    <citation type="submission" date="2018-04" db="EMBL/GenBank/DDBJ databases">
        <title>Thalassorhabdus spongiae gen. nov., sp. nov., isolated from a marine sponge in South-West Iceland.</title>
        <authorList>
            <person name="Knobloch S."/>
            <person name="Daussin A."/>
            <person name="Johannsson R."/>
            <person name="Marteinsson V.T."/>
        </authorList>
    </citation>
    <scope>NUCLEOTIDE SEQUENCE [LARGE SCALE GENOMIC DNA]</scope>
    <source>
        <strain evidence="2 3">Hp12</strain>
    </source>
</reference>
<dbReference type="Gene3D" id="3.30.70.270">
    <property type="match status" value="1"/>
</dbReference>
<dbReference type="OrthoDB" id="7052318at2"/>
<keyword evidence="3" id="KW-1185">Reference proteome</keyword>
<dbReference type="SUPFAM" id="SSF55785">
    <property type="entry name" value="PYP-like sensor domain (PAS domain)"/>
    <property type="match status" value="1"/>
</dbReference>
<dbReference type="InterPro" id="IPR050706">
    <property type="entry name" value="Cyclic-di-GMP_PDE-like"/>
</dbReference>
<dbReference type="SMART" id="SM00052">
    <property type="entry name" value="EAL"/>
    <property type="match status" value="1"/>
</dbReference>
<sequence length="681" mass="77657">MPRSNLETLYLLLLDDNSQRSQSVIRLLREAGFGIRSERIDNLSGLEKSLQGSQWDVCIASENLEHLAQEQAIQTIFSYQSDVAILWLTDNQPDLPLLAQQLEQGISDCISLQQSEHLKQVVRREFENLRVRRLCQTEHVRANEAEARCEQLLSNSSLAISYLTDGMHIHANNTYCELFGIEDIEELTCLPVMDLVAREDQKRLAEHLRHPDQQLQVSETFMMHSADGSRNFLSEITFSSSVFESESCIQLQLQTGNSSLISHDLLDDGRCQHKNNFLEKLETLLERNPTGWIVLTSPDQIEDVREKYGELAADHQLHALQNLLDQELPHEYEFCRLNDGHLIVLIPNENRESVTELFCKLYEKADELLIDTGDTTLTVNAHFGMVSLSSAKNVVELTKHAGQALKLSIEKKTPIEILAHKPIASDNNDVDPAMVQMIFDAMTNQDMFLNYQPIVSLHGTPAETYEAYLRLKNPEGDMVSPGNFFPTAIKAGICDQLDLWILEKLCHQLKKEQDKGRQIRLFMIVSGQSYNSPVLAEKAQQLTNTLEIPPRSLVFQFNEEEVAKQLSKARTLNLQLRQYGFKTALNHFGLSEDPKAILKHMDVDFVKFHGEFTRQLGDEKGSKDRFRSLLDQVHSSECASVIPQVEDASTLAQLWQYGVNYIQGYYLQPPHQQLDYDFDEN</sequence>
<dbReference type="AlphaFoldDB" id="A0A2V1GU26"/>
<dbReference type="Gene3D" id="3.20.20.450">
    <property type="entry name" value="EAL domain"/>
    <property type="match status" value="1"/>
</dbReference>
<dbReference type="SUPFAM" id="SSF55073">
    <property type="entry name" value="Nucleotide cyclase"/>
    <property type="match status" value="1"/>
</dbReference>
<dbReference type="InterPro" id="IPR043128">
    <property type="entry name" value="Rev_trsase/Diguanyl_cyclase"/>
</dbReference>
<protein>
    <recommendedName>
        <fullName evidence="1">EAL domain-containing protein</fullName>
    </recommendedName>
</protein>
<dbReference type="InterPro" id="IPR035919">
    <property type="entry name" value="EAL_sf"/>
</dbReference>
<dbReference type="CDD" id="cd01948">
    <property type="entry name" value="EAL"/>
    <property type="match status" value="1"/>
</dbReference>
<dbReference type="SUPFAM" id="SSF52172">
    <property type="entry name" value="CheY-like"/>
    <property type="match status" value="1"/>
</dbReference>
<dbReference type="InterPro" id="IPR029787">
    <property type="entry name" value="Nucleotide_cyclase"/>
</dbReference>
<name>A0A2V1GU26_9GAMM</name>
<dbReference type="GO" id="GO:0071111">
    <property type="term" value="F:cyclic-guanylate-specific phosphodiesterase activity"/>
    <property type="evidence" value="ECO:0007669"/>
    <property type="project" value="InterPro"/>
</dbReference>
<proteinExistence type="predicted"/>
<dbReference type="InterPro" id="IPR035965">
    <property type="entry name" value="PAS-like_dom_sf"/>
</dbReference>
<dbReference type="Pfam" id="PF00990">
    <property type="entry name" value="GGDEF"/>
    <property type="match status" value="1"/>
</dbReference>
<evidence type="ECO:0000259" key="1">
    <source>
        <dbReference type="PROSITE" id="PS50883"/>
    </source>
</evidence>
<feature type="domain" description="EAL" evidence="1">
    <location>
        <begin position="431"/>
        <end position="681"/>
    </location>
</feature>
<dbReference type="Pfam" id="PF00563">
    <property type="entry name" value="EAL"/>
    <property type="match status" value="1"/>
</dbReference>
<evidence type="ECO:0000313" key="3">
    <source>
        <dbReference type="Proteomes" id="UP000244906"/>
    </source>
</evidence>
<dbReference type="InterPro" id="IPR000160">
    <property type="entry name" value="GGDEF_dom"/>
</dbReference>
<dbReference type="InterPro" id="IPR001633">
    <property type="entry name" value="EAL_dom"/>
</dbReference>
<evidence type="ECO:0000313" key="2">
    <source>
        <dbReference type="EMBL" id="PVZ65678.1"/>
    </source>
</evidence>
<dbReference type="SUPFAM" id="SSF141868">
    <property type="entry name" value="EAL domain-like"/>
    <property type="match status" value="1"/>
</dbReference>
<dbReference type="PANTHER" id="PTHR33121">
    <property type="entry name" value="CYCLIC DI-GMP PHOSPHODIESTERASE PDEF"/>
    <property type="match status" value="1"/>
</dbReference>
<gene>
    <name evidence="2" type="ORF">DC094_17490</name>
</gene>
<dbReference type="Proteomes" id="UP000244906">
    <property type="component" value="Unassembled WGS sequence"/>
</dbReference>
<dbReference type="InterPro" id="IPR011006">
    <property type="entry name" value="CheY-like_superfamily"/>
</dbReference>